<keyword evidence="8" id="KW-1185">Reference proteome</keyword>
<dbReference type="GO" id="GO:0006303">
    <property type="term" value="P:double-strand break repair via nonhomologous end joining"/>
    <property type="evidence" value="ECO:0007669"/>
    <property type="project" value="UniProtKB-ARBA"/>
</dbReference>
<dbReference type="InterPro" id="IPR038051">
    <property type="entry name" value="XRCC4-like_N_sf"/>
</dbReference>
<proteinExistence type="predicted"/>
<dbReference type="OrthoDB" id="4094682at2759"/>
<feature type="domain" description="XLF-like N-terminal" evidence="6">
    <location>
        <begin position="1"/>
        <end position="101"/>
    </location>
</feature>
<evidence type="ECO:0000256" key="1">
    <source>
        <dbReference type="ARBA" id="ARBA00004123"/>
    </source>
</evidence>
<evidence type="ECO:0000256" key="3">
    <source>
        <dbReference type="ARBA" id="ARBA00023204"/>
    </source>
</evidence>
<dbReference type="GO" id="GO:0005634">
    <property type="term" value="C:nucleus"/>
    <property type="evidence" value="ECO:0007669"/>
    <property type="project" value="UniProtKB-SubCell"/>
</dbReference>
<organism evidence="7 8">
    <name type="scientific">Metschnikowia bicuspidata</name>
    <dbReference type="NCBI Taxonomy" id="27322"/>
    <lineage>
        <taxon>Eukaryota</taxon>
        <taxon>Fungi</taxon>
        <taxon>Dikarya</taxon>
        <taxon>Ascomycota</taxon>
        <taxon>Saccharomycotina</taxon>
        <taxon>Pichiomycetes</taxon>
        <taxon>Metschnikowiaceae</taxon>
        <taxon>Metschnikowia</taxon>
    </lineage>
</organism>
<evidence type="ECO:0000256" key="4">
    <source>
        <dbReference type="ARBA" id="ARBA00023242"/>
    </source>
</evidence>
<keyword evidence="3" id="KW-0234">DNA repair</keyword>
<dbReference type="EMBL" id="ML004458">
    <property type="protein sequence ID" value="RKP30489.1"/>
    <property type="molecule type" value="Genomic_DNA"/>
</dbReference>
<feature type="compositionally biased region" description="Basic and acidic residues" evidence="5">
    <location>
        <begin position="230"/>
        <end position="246"/>
    </location>
</feature>
<dbReference type="InterPro" id="IPR015381">
    <property type="entry name" value="XLF-like_N"/>
</dbReference>
<evidence type="ECO:0000256" key="5">
    <source>
        <dbReference type="SAM" id="MobiDB-lite"/>
    </source>
</evidence>
<dbReference type="Pfam" id="PF09302">
    <property type="entry name" value="XLF"/>
    <property type="match status" value="1"/>
</dbReference>
<sequence>WHVVEAAEKKYLCGFLEVHPTYAIYVTDVARVWEHAPDEDAVRRTARAANVADFDRAKMAFLVLQFGRVFEHPQETLHLRETDGKLAMRTQISGALTWTFLFDALSPADAAVFFRKLCLLSFANHSYLCRQRAQLEHIVRVQQKYTLYLEENYKTVNGSELMEKYKRQHRDDAVLLNDYSSADLASCAPTFKTSSLKERSIASYTSSAKPCSLMHNDSSIKHSPSRKRRNLDDQECKKPKIKREDTPSSPTKSFSARLSSPVQSSSPVKLEGTSPRRRRIGRICR</sequence>
<protein>
    <recommendedName>
        <fullName evidence="6">XLF-like N-terminal domain-containing protein</fullName>
    </recommendedName>
</protein>
<keyword evidence="2" id="KW-0227">DNA damage</keyword>
<evidence type="ECO:0000313" key="7">
    <source>
        <dbReference type="EMBL" id="RKP30489.1"/>
    </source>
</evidence>
<keyword evidence="4" id="KW-0539">Nucleus</keyword>
<comment type="subcellular location">
    <subcellularLocation>
        <location evidence="1">Nucleus</location>
    </subcellularLocation>
</comment>
<feature type="region of interest" description="Disordered" evidence="5">
    <location>
        <begin position="213"/>
        <end position="285"/>
    </location>
</feature>
<evidence type="ECO:0000313" key="8">
    <source>
        <dbReference type="Proteomes" id="UP000268321"/>
    </source>
</evidence>
<dbReference type="AlphaFoldDB" id="A0A4V1J316"/>
<feature type="compositionally biased region" description="Basic residues" evidence="5">
    <location>
        <begin position="275"/>
        <end position="285"/>
    </location>
</feature>
<dbReference type="Gene3D" id="2.170.210.10">
    <property type="entry name" value="DNA double-strand break repair and VJ recombination XRCC4, N-terminal"/>
    <property type="match status" value="1"/>
</dbReference>
<feature type="compositionally biased region" description="Polar residues" evidence="5">
    <location>
        <begin position="247"/>
        <end position="267"/>
    </location>
</feature>
<feature type="non-terminal residue" evidence="7">
    <location>
        <position position="285"/>
    </location>
</feature>
<reference evidence="8" key="1">
    <citation type="journal article" date="2018" name="Nat. Microbiol.">
        <title>Leveraging single-cell genomics to expand the fungal tree of life.</title>
        <authorList>
            <person name="Ahrendt S.R."/>
            <person name="Quandt C.A."/>
            <person name="Ciobanu D."/>
            <person name="Clum A."/>
            <person name="Salamov A."/>
            <person name="Andreopoulos B."/>
            <person name="Cheng J.F."/>
            <person name="Woyke T."/>
            <person name="Pelin A."/>
            <person name="Henrissat B."/>
            <person name="Reynolds N.K."/>
            <person name="Benny G.L."/>
            <person name="Smith M.E."/>
            <person name="James T.Y."/>
            <person name="Grigoriev I.V."/>
        </authorList>
    </citation>
    <scope>NUCLEOTIDE SEQUENCE [LARGE SCALE GENOMIC DNA]</scope>
    <source>
        <strain evidence="8">Baker2002</strain>
    </source>
</reference>
<dbReference type="Proteomes" id="UP000268321">
    <property type="component" value="Unassembled WGS sequence"/>
</dbReference>
<gene>
    <name evidence="7" type="ORF">METBISCDRAFT_7672</name>
</gene>
<accession>A0A4V1J316</accession>
<evidence type="ECO:0000259" key="6">
    <source>
        <dbReference type="Pfam" id="PF09302"/>
    </source>
</evidence>
<feature type="non-terminal residue" evidence="7">
    <location>
        <position position="1"/>
    </location>
</feature>
<name>A0A4V1J316_9ASCO</name>
<evidence type="ECO:0000256" key="2">
    <source>
        <dbReference type="ARBA" id="ARBA00022763"/>
    </source>
</evidence>